<evidence type="ECO:0000313" key="7">
    <source>
        <dbReference type="Proteomes" id="UP000237846"/>
    </source>
</evidence>
<dbReference type="GO" id="GO:0003700">
    <property type="term" value="F:DNA-binding transcription factor activity"/>
    <property type="evidence" value="ECO:0007669"/>
    <property type="project" value="TreeGrafter"/>
</dbReference>
<evidence type="ECO:0000256" key="2">
    <source>
        <dbReference type="ARBA" id="ARBA00023125"/>
    </source>
</evidence>
<comment type="caution">
    <text evidence="6">The sequence shown here is derived from an EMBL/GenBank/DDBJ whole genome shotgun (WGS) entry which is preliminary data.</text>
</comment>
<name>A0A2T0Q727_9ACTN</name>
<accession>A0A2T0Q727</accession>
<evidence type="ECO:0000256" key="1">
    <source>
        <dbReference type="ARBA" id="ARBA00023015"/>
    </source>
</evidence>
<feature type="domain" description="HTH tetR-type" evidence="5">
    <location>
        <begin position="6"/>
        <end position="66"/>
    </location>
</feature>
<dbReference type="RefSeq" id="WP_106244358.1">
    <property type="nucleotide sequence ID" value="NZ_PVZC01000003.1"/>
</dbReference>
<dbReference type="GO" id="GO:0000976">
    <property type="term" value="F:transcription cis-regulatory region binding"/>
    <property type="evidence" value="ECO:0007669"/>
    <property type="project" value="TreeGrafter"/>
</dbReference>
<dbReference type="InterPro" id="IPR001647">
    <property type="entry name" value="HTH_TetR"/>
</dbReference>
<dbReference type="InterPro" id="IPR023772">
    <property type="entry name" value="DNA-bd_HTH_TetR-type_CS"/>
</dbReference>
<evidence type="ECO:0000259" key="5">
    <source>
        <dbReference type="PROSITE" id="PS50977"/>
    </source>
</evidence>
<reference evidence="6 7" key="1">
    <citation type="submission" date="2018-03" db="EMBL/GenBank/DDBJ databases">
        <title>Genomic Encyclopedia of Archaeal and Bacterial Type Strains, Phase II (KMG-II): from individual species to whole genera.</title>
        <authorList>
            <person name="Goeker M."/>
        </authorList>
    </citation>
    <scope>NUCLEOTIDE SEQUENCE [LARGE SCALE GENOMIC DNA]</scope>
    <source>
        <strain evidence="6 7">DSM 45601</strain>
    </source>
</reference>
<evidence type="ECO:0000256" key="3">
    <source>
        <dbReference type="ARBA" id="ARBA00023163"/>
    </source>
</evidence>
<dbReference type="EMBL" id="PVZC01000003">
    <property type="protein sequence ID" value="PRX99629.1"/>
    <property type="molecule type" value="Genomic_DNA"/>
</dbReference>
<proteinExistence type="predicted"/>
<keyword evidence="2 4" id="KW-0238">DNA-binding</keyword>
<dbReference type="AlphaFoldDB" id="A0A2T0Q727"/>
<dbReference type="InterPro" id="IPR009057">
    <property type="entry name" value="Homeodomain-like_sf"/>
</dbReference>
<dbReference type="PRINTS" id="PR00455">
    <property type="entry name" value="HTHTETR"/>
</dbReference>
<evidence type="ECO:0000313" key="6">
    <source>
        <dbReference type="EMBL" id="PRX99629.1"/>
    </source>
</evidence>
<keyword evidence="3" id="KW-0804">Transcription</keyword>
<dbReference type="OrthoDB" id="4746440at2"/>
<dbReference type="PROSITE" id="PS01081">
    <property type="entry name" value="HTH_TETR_1"/>
    <property type="match status" value="1"/>
</dbReference>
<dbReference type="Pfam" id="PF00440">
    <property type="entry name" value="TetR_N"/>
    <property type="match status" value="1"/>
</dbReference>
<organism evidence="6 7">
    <name type="scientific">Allonocardiopsis opalescens</name>
    <dbReference type="NCBI Taxonomy" id="1144618"/>
    <lineage>
        <taxon>Bacteria</taxon>
        <taxon>Bacillati</taxon>
        <taxon>Actinomycetota</taxon>
        <taxon>Actinomycetes</taxon>
        <taxon>Streptosporangiales</taxon>
        <taxon>Allonocardiopsis</taxon>
    </lineage>
</organism>
<sequence>MSRWQPNARHRLEQAALELFAEKGFSATTVPEITARAGLTTRTFFRHFRDKREVIFGGEEMYERAAELLVELPASDGPAALIGDGLSAIAEARFEGRRAEIRQRRGIIARDDALRERDLRKRAALCEALRTGFVRRGIGALPARLLAETSVTVLYTAVDEWLARDDDRPLSDLIRETLDALRTSIE</sequence>
<dbReference type="PROSITE" id="PS50977">
    <property type="entry name" value="HTH_TETR_2"/>
    <property type="match status" value="1"/>
</dbReference>
<protein>
    <submittedName>
        <fullName evidence="6">TetR family transcriptional regulator</fullName>
    </submittedName>
</protein>
<dbReference type="Proteomes" id="UP000237846">
    <property type="component" value="Unassembled WGS sequence"/>
</dbReference>
<dbReference type="InterPro" id="IPR050109">
    <property type="entry name" value="HTH-type_TetR-like_transc_reg"/>
</dbReference>
<gene>
    <name evidence="6" type="ORF">CLV72_103233</name>
</gene>
<keyword evidence="7" id="KW-1185">Reference proteome</keyword>
<dbReference type="SUPFAM" id="SSF46689">
    <property type="entry name" value="Homeodomain-like"/>
    <property type="match status" value="1"/>
</dbReference>
<keyword evidence="1" id="KW-0805">Transcription regulation</keyword>
<evidence type="ECO:0000256" key="4">
    <source>
        <dbReference type="PROSITE-ProRule" id="PRU00335"/>
    </source>
</evidence>
<feature type="DNA-binding region" description="H-T-H motif" evidence="4">
    <location>
        <begin position="29"/>
        <end position="48"/>
    </location>
</feature>
<dbReference type="PANTHER" id="PTHR30055:SF238">
    <property type="entry name" value="MYCOFACTOCIN BIOSYNTHESIS TRANSCRIPTIONAL REGULATOR MFTR-RELATED"/>
    <property type="match status" value="1"/>
</dbReference>
<dbReference type="Gene3D" id="1.10.357.10">
    <property type="entry name" value="Tetracycline Repressor, domain 2"/>
    <property type="match status" value="1"/>
</dbReference>
<dbReference type="PANTHER" id="PTHR30055">
    <property type="entry name" value="HTH-TYPE TRANSCRIPTIONAL REGULATOR RUTR"/>
    <property type="match status" value="1"/>
</dbReference>